<proteinExistence type="predicted"/>
<dbReference type="Gene3D" id="1.20.5.500">
    <property type="entry name" value="Single helix bin"/>
    <property type="match status" value="1"/>
</dbReference>
<evidence type="ECO:0000259" key="4">
    <source>
        <dbReference type="PROSITE" id="PS51842"/>
    </source>
</evidence>
<gene>
    <name evidence="5" type="ORF">HPG69_006739</name>
</gene>
<dbReference type="SMART" id="SM01391">
    <property type="entry name" value="Filament"/>
    <property type="match status" value="1"/>
</dbReference>
<dbReference type="GO" id="GO:0030855">
    <property type="term" value="P:epithelial cell differentiation"/>
    <property type="evidence" value="ECO:0007669"/>
    <property type="project" value="TreeGrafter"/>
</dbReference>
<dbReference type="SUPFAM" id="SSF64593">
    <property type="entry name" value="Intermediate filament protein, coiled coil region"/>
    <property type="match status" value="1"/>
</dbReference>
<dbReference type="PANTHER" id="PTHR23239:SF96">
    <property type="entry name" value="KERATIN, TYPE I CYTOSKELETAL 9"/>
    <property type="match status" value="1"/>
</dbReference>
<evidence type="ECO:0000256" key="1">
    <source>
        <dbReference type="ARBA" id="ARBA00022754"/>
    </source>
</evidence>
<feature type="coiled-coil region" evidence="3">
    <location>
        <begin position="218"/>
        <end position="277"/>
    </location>
</feature>
<evidence type="ECO:0000256" key="2">
    <source>
        <dbReference type="ARBA" id="ARBA00023054"/>
    </source>
</evidence>
<dbReference type="InterPro" id="IPR002957">
    <property type="entry name" value="Keratin_I"/>
</dbReference>
<feature type="domain" description="IF rod" evidence="4">
    <location>
        <begin position="1"/>
        <end position="306"/>
    </location>
</feature>
<keyword evidence="2 3" id="KW-0175">Coiled coil</keyword>
<organism evidence="5 6">
    <name type="scientific">Diceros bicornis minor</name>
    <name type="common">South-central black rhinoceros</name>
    <dbReference type="NCBI Taxonomy" id="77932"/>
    <lineage>
        <taxon>Eukaryota</taxon>
        <taxon>Metazoa</taxon>
        <taxon>Chordata</taxon>
        <taxon>Craniata</taxon>
        <taxon>Vertebrata</taxon>
        <taxon>Euteleostomi</taxon>
        <taxon>Mammalia</taxon>
        <taxon>Eutheria</taxon>
        <taxon>Laurasiatheria</taxon>
        <taxon>Perissodactyla</taxon>
        <taxon>Rhinocerotidae</taxon>
        <taxon>Diceros</taxon>
    </lineage>
</organism>
<dbReference type="EMBL" id="JACDTQ010001563">
    <property type="protein sequence ID" value="KAF5922061.1"/>
    <property type="molecule type" value="Genomic_DNA"/>
</dbReference>
<sequence>MQDLNACLASYLAKVQALEEPNTHLENKIWEWYDRRVPRTFQKDCSCYYDTIVNLTVDNSKTLLDIDNARLALDDFRMNGLHSVLDDLTMQKSDLEMQYESLQEDLKTLKKNHEEEMCQLTGQSTGDVSVERNAAPGKDLTKVLNDMRQEYKQLSAKNCKDVELQYETQNLAHCSLWPNLVLTELLGLRMSQIEQEVTNRSQEMEFNNKEETQHRHSIQELEMELQSQLSTKSALEKSLEDTKSRYCGQLQQIQEQINNLEAQLTEIQAEIECQNQEYCLLLNIKTWLEQEIENYHSLLEGGQEDLNPVELDKLALEVAKEVDLKVEMEAVMEEDPGEEVEGVMEEEVEAAMVEEVEVAVVDGGH</sequence>
<feature type="coiled-coil region" evidence="3">
    <location>
        <begin position="85"/>
        <end position="157"/>
    </location>
</feature>
<accession>A0A7J7F256</accession>
<keyword evidence="6" id="KW-1185">Reference proteome</keyword>
<dbReference type="GO" id="GO:0005882">
    <property type="term" value="C:intermediate filament"/>
    <property type="evidence" value="ECO:0007669"/>
    <property type="project" value="UniProtKB-KW"/>
</dbReference>
<name>A0A7J7F256_DICBM</name>
<dbReference type="Proteomes" id="UP000551758">
    <property type="component" value="Unassembled WGS sequence"/>
</dbReference>
<keyword evidence="1" id="KW-0403">Intermediate filament</keyword>
<evidence type="ECO:0000313" key="6">
    <source>
        <dbReference type="Proteomes" id="UP000551758"/>
    </source>
</evidence>
<reference evidence="5 6" key="1">
    <citation type="journal article" date="2020" name="Mol. Biol. Evol.">
        <title>Interspecific Gene Flow and the Evolution of Specialization in Black and White Rhinoceros.</title>
        <authorList>
            <person name="Moodley Y."/>
            <person name="Westbury M.V."/>
            <person name="Russo I.M."/>
            <person name="Gopalakrishnan S."/>
            <person name="Rakotoarivelo A."/>
            <person name="Olsen R.A."/>
            <person name="Prost S."/>
            <person name="Tunstall T."/>
            <person name="Ryder O.A."/>
            <person name="Dalen L."/>
            <person name="Bruford M.W."/>
        </authorList>
    </citation>
    <scope>NUCLEOTIDE SEQUENCE [LARGE SCALE GENOMIC DNA]</scope>
    <source>
        <strain evidence="5">SBR-YM</strain>
        <tissue evidence="5">Skin</tissue>
    </source>
</reference>
<dbReference type="PRINTS" id="PR01248">
    <property type="entry name" value="TYPE1KERATIN"/>
</dbReference>
<dbReference type="Gene3D" id="1.20.5.170">
    <property type="match status" value="1"/>
</dbReference>
<dbReference type="Pfam" id="PF00038">
    <property type="entry name" value="Filament"/>
    <property type="match status" value="2"/>
</dbReference>
<dbReference type="AlphaFoldDB" id="A0A7J7F256"/>
<dbReference type="PROSITE" id="PS51842">
    <property type="entry name" value="IF_ROD_2"/>
    <property type="match status" value="1"/>
</dbReference>
<protein>
    <recommendedName>
        <fullName evidence="4">IF rod domain-containing protein</fullName>
    </recommendedName>
</protein>
<dbReference type="GO" id="GO:0005198">
    <property type="term" value="F:structural molecule activity"/>
    <property type="evidence" value="ECO:0007669"/>
    <property type="project" value="InterPro"/>
</dbReference>
<dbReference type="FunFam" id="1.20.5.170:FF:000002">
    <property type="entry name" value="Type I keratin KA11"/>
    <property type="match status" value="1"/>
</dbReference>
<dbReference type="InterPro" id="IPR039008">
    <property type="entry name" value="IF_rod_dom"/>
</dbReference>
<evidence type="ECO:0000313" key="5">
    <source>
        <dbReference type="EMBL" id="KAF5922061.1"/>
    </source>
</evidence>
<comment type="caution">
    <text evidence="5">The sequence shown here is derived from an EMBL/GenBank/DDBJ whole genome shotgun (WGS) entry which is preliminary data.</text>
</comment>
<evidence type="ECO:0000256" key="3">
    <source>
        <dbReference type="SAM" id="Coils"/>
    </source>
</evidence>
<dbReference type="GO" id="GO:0045109">
    <property type="term" value="P:intermediate filament organization"/>
    <property type="evidence" value="ECO:0007669"/>
    <property type="project" value="TreeGrafter"/>
</dbReference>
<dbReference type="PANTHER" id="PTHR23239">
    <property type="entry name" value="INTERMEDIATE FILAMENT"/>
    <property type="match status" value="1"/>
</dbReference>
<dbReference type="Gene3D" id="1.20.5.1160">
    <property type="entry name" value="Vasodilator-stimulated phosphoprotein"/>
    <property type="match status" value="1"/>
</dbReference>